<dbReference type="AlphaFoldDB" id="A0A2M6W9Y7"/>
<dbReference type="CDD" id="cd06422">
    <property type="entry name" value="NTP_transferase_like_1"/>
    <property type="match status" value="1"/>
</dbReference>
<dbReference type="InterPro" id="IPR029044">
    <property type="entry name" value="Nucleotide-diphossugar_trans"/>
</dbReference>
<evidence type="ECO:0000313" key="5">
    <source>
        <dbReference type="Proteomes" id="UP000231464"/>
    </source>
</evidence>
<evidence type="ECO:0000256" key="2">
    <source>
        <dbReference type="ARBA" id="ARBA00022695"/>
    </source>
</evidence>
<dbReference type="Gene3D" id="3.90.550.10">
    <property type="entry name" value="Spore Coat Polysaccharide Biosynthesis Protein SpsA, Chain A"/>
    <property type="match status" value="1"/>
</dbReference>
<keyword evidence="1" id="KW-0808">Transferase</keyword>
<reference evidence="5" key="1">
    <citation type="submission" date="2017-09" db="EMBL/GenBank/DDBJ databases">
        <title>Depth-based differentiation of microbial function through sediment-hosted aquifers and enrichment of novel symbionts in the deep terrestrial subsurface.</title>
        <authorList>
            <person name="Probst A.J."/>
            <person name="Ladd B."/>
            <person name="Jarett J.K."/>
            <person name="Geller-Mcgrath D.E."/>
            <person name="Sieber C.M.K."/>
            <person name="Emerson J.B."/>
            <person name="Anantharaman K."/>
            <person name="Thomas B.C."/>
            <person name="Malmstrom R."/>
            <person name="Stieglmeier M."/>
            <person name="Klingl A."/>
            <person name="Woyke T."/>
            <person name="Ryan C.M."/>
            <person name="Banfield J.F."/>
        </authorList>
    </citation>
    <scope>NUCLEOTIDE SEQUENCE [LARGE SCALE GENOMIC DNA]</scope>
</reference>
<name>A0A2M6W9Y7_9BACT</name>
<evidence type="ECO:0000256" key="1">
    <source>
        <dbReference type="ARBA" id="ARBA00022679"/>
    </source>
</evidence>
<accession>A0A2M6W9Y7</accession>
<gene>
    <name evidence="4" type="ORF">COU23_03230</name>
</gene>
<dbReference type="InterPro" id="IPR005835">
    <property type="entry name" value="NTP_transferase_dom"/>
</dbReference>
<dbReference type="SUPFAM" id="SSF53448">
    <property type="entry name" value="Nucleotide-diphospho-sugar transferases"/>
    <property type="match status" value="1"/>
</dbReference>
<keyword evidence="2" id="KW-0548">Nucleotidyltransferase</keyword>
<dbReference type="GO" id="GO:0016779">
    <property type="term" value="F:nucleotidyltransferase activity"/>
    <property type="evidence" value="ECO:0007669"/>
    <property type="project" value="UniProtKB-KW"/>
</dbReference>
<comment type="caution">
    <text evidence="4">The sequence shown here is derived from an EMBL/GenBank/DDBJ whole genome shotgun (WGS) entry which is preliminary data.</text>
</comment>
<feature type="domain" description="Nucleotidyl transferase" evidence="3">
    <location>
        <begin position="2"/>
        <end position="240"/>
    </location>
</feature>
<protein>
    <recommendedName>
        <fullName evidence="3">Nucleotidyl transferase domain-containing protein</fullName>
    </recommendedName>
</protein>
<dbReference type="EMBL" id="PFBP01000052">
    <property type="protein sequence ID" value="PIT89567.1"/>
    <property type="molecule type" value="Genomic_DNA"/>
</dbReference>
<dbReference type="Proteomes" id="UP000231464">
    <property type="component" value="Unassembled WGS sequence"/>
</dbReference>
<evidence type="ECO:0000313" key="4">
    <source>
        <dbReference type="EMBL" id="PIT89567.1"/>
    </source>
</evidence>
<dbReference type="PANTHER" id="PTHR43584">
    <property type="entry name" value="NUCLEOTIDYL TRANSFERASE"/>
    <property type="match status" value="1"/>
</dbReference>
<proteinExistence type="predicted"/>
<evidence type="ECO:0000259" key="3">
    <source>
        <dbReference type="Pfam" id="PF00483"/>
    </source>
</evidence>
<dbReference type="PANTHER" id="PTHR43584:SF8">
    <property type="entry name" value="N-ACETYLMURAMATE ALPHA-1-PHOSPHATE URIDYLYLTRANSFERASE"/>
    <property type="match status" value="1"/>
</dbReference>
<dbReference type="Pfam" id="PF00483">
    <property type="entry name" value="NTP_transferase"/>
    <property type="match status" value="1"/>
</dbReference>
<organism evidence="4 5">
    <name type="scientific">Candidatus Kuenenbacteria bacterium CG10_big_fil_rev_8_21_14_0_10_36_11</name>
    <dbReference type="NCBI Taxonomy" id="1974618"/>
    <lineage>
        <taxon>Bacteria</taxon>
        <taxon>Candidatus Kueneniibacteriota</taxon>
    </lineage>
</organism>
<dbReference type="InterPro" id="IPR050065">
    <property type="entry name" value="GlmU-like"/>
</dbReference>
<sequence length="244" mass="27559">MKAIILAAGFGTRLKPLTDTTPKALLQVGSLSMLERAIFYLARQGVAEIIVNSHYLAKQVENFVSDNWKRWPVKVKIIFETEILDTGGAIKNAKSFLSDSDPFIVFNVDILTNLDLRKEIIKHNQSGAVATLIVNNRTTNRPLLIDQNGRLAGHLNKSANERILVKGTQDEHLREVGFMGIHIVSTRLFEIFPLENKFSIINFYLKLAEENIINTVEVKDVYWLDVGSRECLQQAENDLRNGLI</sequence>